<proteinExistence type="predicted"/>
<dbReference type="EMBL" id="QBMP01000077">
    <property type="protein sequence ID" value="PZO56270.1"/>
    <property type="molecule type" value="Genomic_DNA"/>
</dbReference>
<reference evidence="1 2" key="2">
    <citation type="submission" date="2018-06" db="EMBL/GenBank/DDBJ databases">
        <title>Metagenomic assembly of (sub)arctic Cyanobacteria and their associated microbiome from non-axenic cultures.</title>
        <authorList>
            <person name="Baurain D."/>
        </authorList>
    </citation>
    <scope>NUCLEOTIDE SEQUENCE [LARGE SCALE GENOMIC DNA]</scope>
    <source>
        <strain evidence="1">ULC027bin1</strain>
    </source>
</reference>
<evidence type="ECO:0000313" key="1">
    <source>
        <dbReference type="EMBL" id="PZO56270.1"/>
    </source>
</evidence>
<sequence>ILPADLSEEQRRAIVQASAVALSNREAVKAEVNTFSVELDAPFAGSPKRVRIFIPTSRCGLPLLYDML</sequence>
<organism evidence="1 2">
    <name type="scientific">Phormidesmis priestleyi</name>
    <dbReference type="NCBI Taxonomy" id="268141"/>
    <lineage>
        <taxon>Bacteria</taxon>
        <taxon>Bacillati</taxon>
        <taxon>Cyanobacteriota</taxon>
        <taxon>Cyanophyceae</taxon>
        <taxon>Leptolyngbyales</taxon>
        <taxon>Leptolyngbyaceae</taxon>
        <taxon>Phormidesmis</taxon>
    </lineage>
</organism>
<name>A0A2W4XG37_9CYAN</name>
<dbReference type="Proteomes" id="UP000249794">
    <property type="component" value="Unassembled WGS sequence"/>
</dbReference>
<gene>
    <name evidence="1" type="ORF">DCF15_09165</name>
</gene>
<comment type="caution">
    <text evidence="1">The sequence shown here is derived from an EMBL/GenBank/DDBJ whole genome shotgun (WGS) entry which is preliminary data.</text>
</comment>
<dbReference type="AlphaFoldDB" id="A0A2W4XG37"/>
<feature type="non-terminal residue" evidence="1">
    <location>
        <position position="1"/>
    </location>
</feature>
<accession>A0A2W4XG37</accession>
<evidence type="ECO:0000313" key="2">
    <source>
        <dbReference type="Proteomes" id="UP000249794"/>
    </source>
</evidence>
<protein>
    <submittedName>
        <fullName evidence="1">Uncharacterized protein</fullName>
    </submittedName>
</protein>
<reference evidence="2" key="1">
    <citation type="submission" date="2018-04" db="EMBL/GenBank/DDBJ databases">
        <authorList>
            <person name="Cornet L."/>
        </authorList>
    </citation>
    <scope>NUCLEOTIDE SEQUENCE [LARGE SCALE GENOMIC DNA]</scope>
</reference>